<dbReference type="Gene3D" id="3.40.50.1000">
    <property type="entry name" value="HAD superfamily/HAD-like"/>
    <property type="match status" value="1"/>
</dbReference>
<feature type="transmembrane region" description="Helical" evidence="13">
    <location>
        <begin position="725"/>
        <end position="744"/>
    </location>
</feature>
<dbReference type="InterPro" id="IPR008250">
    <property type="entry name" value="ATPase_P-typ_transduc_dom_A_sf"/>
</dbReference>
<evidence type="ECO:0000256" key="4">
    <source>
        <dbReference type="ARBA" id="ARBA00022692"/>
    </source>
</evidence>
<dbReference type="CDD" id="cd07548">
    <property type="entry name" value="P-type_ATPase-Cd_Zn_Co_like"/>
    <property type="match status" value="1"/>
</dbReference>
<dbReference type="InterPro" id="IPR006121">
    <property type="entry name" value="HMA_dom"/>
</dbReference>
<feature type="domain" description="HMA" evidence="14">
    <location>
        <begin position="65"/>
        <end position="134"/>
    </location>
</feature>
<dbReference type="NCBIfam" id="TIGR01512">
    <property type="entry name" value="ATPase-IB2_Cd"/>
    <property type="match status" value="1"/>
</dbReference>
<dbReference type="InterPro" id="IPR018303">
    <property type="entry name" value="ATPase_P-typ_P_site"/>
</dbReference>
<keyword evidence="13" id="KW-1003">Cell membrane</keyword>
<protein>
    <recommendedName>
        <fullName evidence="11">Cd(2+)-exporting ATPase</fullName>
        <ecNumber evidence="11">7.2.2.21</ecNumber>
    </recommendedName>
</protein>
<dbReference type="InterPro" id="IPR059000">
    <property type="entry name" value="ATPase_P-type_domA"/>
</dbReference>
<dbReference type="InterPro" id="IPR051014">
    <property type="entry name" value="Cation_Transport_ATPase_IB"/>
</dbReference>
<dbReference type="NCBIfam" id="TIGR01494">
    <property type="entry name" value="ATPase_P-type"/>
    <property type="match status" value="1"/>
</dbReference>
<dbReference type="InterPro" id="IPR023298">
    <property type="entry name" value="ATPase_P-typ_TM_dom_sf"/>
</dbReference>
<keyword evidence="9 13" id="KW-1133">Transmembrane helix</keyword>
<dbReference type="InterPro" id="IPR036163">
    <property type="entry name" value="HMA_dom_sf"/>
</dbReference>
<dbReference type="Gene3D" id="3.40.1110.10">
    <property type="entry name" value="Calcium-transporting ATPase, cytoplasmic domain N"/>
    <property type="match status" value="1"/>
</dbReference>
<dbReference type="EC" id="7.2.2.21" evidence="11"/>
<name>A0ABT4D047_9CLOT</name>
<comment type="similarity">
    <text evidence="2 13">Belongs to the cation transport ATPase (P-type) (TC 3.A.3) family. Type IB subfamily.</text>
</comment>
<keyword evidence="5 13" id="KW-0479">Metal-binding</keyword>
<sequence length="772" mass="84107">MKTIKEENHKQDNHRCMCGCEGHNHENKHEHNHQHGHEECACGCDIDKHNYEKTEKNYSNTNDINKKQFILDGLGCAGCSAKIEHQVGQLPEVASSVLNFATSTLNVELKNNSSFNDIISKINKIVTSLEPDVTVIEKENKRAITNNVQADKGVLSKRKFISFGVGIVIFSIAAIGKFSFNTELAMFIISYLLIGGDVVVLALKNIIKGNALDENFLMVIATIGAFSIKDFTEAVAVMIFYKIGEAFQQKAVNSSRKSIADLMNICPDIANLKIGSTVKKVLPEELNIGDVIIVKPGEKVPIDGAVLEGESMIDTSALTGESVPRKIKKGDEILSGFINKNGVLNVKVTKIFSESAVSRILELVENAGSKKAKIENFITKFARYYTPIVVVCAIVLAIVPSIFIKGAIFSDWLRRALIFLVVSCPCALVISVPIGFFGGIGAASRKGILIKGGNYLEALNELDTIVFDKTGTLTKGVFNVTELNTFNEVKKEELLRYAAFAESYSNHPIANSILKAYSKAIDKSIIEDYEEIAGHGIKALIKGKQVLAGNDKLMGRYQISFQKCNSIGTVVYVAVDNQFYGYILIADEIKEDSVLAIKELKKLGVKETIMLTGDNKIVGNTVASELGIDNVYTELLPENKVEIFEKIENLKKQGNRKNKRIAFVGDGVNDAPVLTRADIGIAMGGLGSDAAIEAADIVLMTDEPSKLITAVGIAKYTRKIVMQNIVFALGVKLVVLSLGAFGLATMMEGVFADVGVALLAVLNSMRVLKYKD</sequence>
<dbReference type="PROSITE" id="PS50846">
    <property type="entry name" value="HMA_2"/>
    <property type="match status" value="1"/>
</dbReference>
<evidence type="ECO:0000259" key="14">
    <source>
        <dbReference type="PROSITE" id="PS50846"/>
    </source>
</evidence>
<dbReference type="Gene3D" id="2.70.150.10">
    <property type="entry name" value="Calcium-transporting ATPase, cytoplasmic transduction domain A"/>
    <property type="match status" value="1"/>
</dbReference>
<dbReference type="SFLD" id="SFLDG00002">
    <property type="entry name" value="C1.7:_P-type_atpase_like"/>
    <property type="match status" value="1"/>
</dbReference>
<comment type="subcellular location">
    <subcellularLocation>
        <location evidence="13">Cell membrane</location>
    </subcellularLocation>
    <subcellularLocation>
        <location evidence="1">Membrane</location>
        <topology evidence="1">Multi-pass membrane protein</topology>
    </subcellularLocation>
</comment>
<dbReference type="PRINTS" id="PR00119">
    <property type="entry name" value="CATATPASE"/>
</dbReference>
<evidence type="ECO:0000256" key="7">
    <source>
        <dbReference type="ARBA" id="ARBA00022840"/>
    </source>
</evidence>
<evidence type="ECO:0000256" key="3">
    <source>
        <dbReference type="ARBA" id="ARBA00022539"/>
    </source>
</evidence>
<evidence type="ECO:0000256" key="9">
    <source>
        <dbReference type="ARBA" id="ARBA00022989"/>
    </source>
</evidence>
<feature type="transmembrane region" description="Helical" evidence="13">
    <location>
        <begin position="384"/>
        <end position="404"/>
    </location>
</feature>
<gene>
    <name evidence="15" type="ORF">OW763_08960</name>
</gene>
<evidence type="ECO:0000256" key="2">
    <source>
        <dbReference type="ARBA" id="ARBA00006024"/>
    </source>
</evidence>
<comment type="catalytic activity">
    <reaction evidence="12">
        <text>Cd(2+)(in) + ATP + H2O = Cd(2+)(out) + ADP + phosphate + H(+)</text>
        <dbReference type="Rhea" id="RHEA:12132"/>
        <dbReference type="ChEBI" id="CHEBI:15377"/>
        <dbReference type="ChEBI" id="CHEBI:15378"/>
        <dbReference type="ChEBI" id="CHEBI:30616"/>
        <dbReference type="ChEBI" id="CHEBI:43474"/>
        <dbReference type="ChEBI" id="CHEBI:48775"/>
        <dbReference type="ChEBI" id="CHEBI:456216"/>
        <dbReference type="EC" id="7.2.2.21"/>
    </reaction>
</comment>
<dbReference type="SUPFAM" id="SSF55008">
    <property type="entry name" value="HMA, heavy metal-associated domain"/>
    <property type="match status" value="1"/>
</dbReference>
<dbReference type="InterPro" id="IPR023214">
    <property type="entry name" value="HAD_sf"/>
</dbReference>
<dbReference type="PRINTS" id="PR00941">
    <property type="entry name" value="CDATPASE"/>
</dbReference>
<dbReference type="CDD" id="cd00371">
    <property type="entry name" value="HMA"/>
    <property type="match status" value="1"/>
</dbReference>
<dbReference type="PANTHER" id="PTHR48085:SF5">
    <property type="entry name" value="CADMIUM_ZINC-TRANSPORTING ATPASE HMA4-RELATED"/>
    <property type="match status" value="1"/>
</dbReference>
<organism evidence="15 16">
    <name type="scientific">Clostridium aestuarii</name>
    <dbReference type="NCBI Taxonomy" id="338193"/>
    <lineage>
        <taxon>Bacteria</taxon>
        <taxon>Bacillati</taxon>
        <taxon>Bacillota</taxon>
        <taxon>Clostridia</taxon>
        <taxon>Eubacteriales</taxon>
        <taxon>Clostridiaceae</taxon>
        <taxon>Clostridium</taxon>
    </lineage>
</organism>
<evidence type="ECO:0000256" key="10">
    <source>
        <dbReference type="ARBA" id="ARBA00023136"/>
    </source>
</evidence>
<dbReference type="SUPFAM" id="SSF81653">
    <property type="entry name" value="Calcium ATPase, transduction domain A"/>
    <property type="match status" value="1"/>
</dbReference>
<dbReference type="InterPro" id="IPR001757">
    <property type="entry name" value="P_typ_ATPase"/>
</dbReference>
<evidence type="ECO:0000313" key="16">
    <source>
        <dbReference type="Proteomes" id="UP001078443"/>
    </source>
</evidence>
<dbReference type="InterPro" id="IPR036412">
    <property type="entry name" value="HAD-like_sf"/>
</dbReference>
<dbReference type="SUPFAM" id="SSF81665">
    <property type="entry name" value="Calcium ATPase, transmembrane domain M"/>
    <property type="match status" value="1"/>
</dbReference>
<dbReference type="Pfam" id="PF00122">
    <property type="entry name" value="E1-E2_ATPase"/>
    <property type="match status" value="1"/>
</dbReference>
<dbReference type="InterPro" id="IPR027256">
    <property type="entry name" value="P-typ_ATPase_IB"/>
</dbReference>
<dbReference type="SUPFAM" id="SSF56784">
    <property type="entry name" value="HAD-like"/>
    <property type="match status" value="1"/>
</dbReference>
<evidence type="ECO:0000256" key="12">
    <source>
        <dbReference type="ARBA" id="ARBA00049338"/>
    </source>
</evidence>
<dbReference type="InterPro" id="IPR023299">
    <property type="entry name" value="ATPase_P-typ_cyto_dom_N"/>
</dbReference>
<dbReference type="Proteomes" id="UP001078443">
    <property type="component" value="Unassembled WGS sequence"/>
</dbReference>
<evidence type="ECO:0000256" key="5">
    <source>
        <dbReference type="ARBA" id="ARBA00022723"/>
    </source>
</evidence>
<keyword evidence="3" id="KW-0104">Cadmium</keyword>
<dbReference type="RefSeq" id="WP_268040767.1">
    <property type="nucleotide sequence ID" value="NZ_JAPQER010000003.1"/>
</dbReference>
<reference evidence="15" key="1">
    <citation type="submission" date="2022-12" db="EMBL/GenBank/DDBJ databases">
        <authorList>
            <person name="Wang J."/>
        </authorList>
    </citation>
    <scope>NUCLEOTIDE SEQUENCE</scope>
    <source>
        <strain evidence="15">HY-45-18</strain>
    </source>
</reference>
<evidence type="ECO:0000256" key="1">
    <source>
        <dbReference type="ARBA" id="ARBA00004141"/>
    </source>
</evidence>
<evidence type="ECO:0000313" key="15">
    <source>
        <dbReference type="EMBL" id="MCY6484467.1"/>
    </source>
</evidence>
<accession>A0ABT4D047</accession>
<keyword evidence="6 13" id="KW-0547">Nucleotide-binding</keyword>
<keyword evidence="7 13" id="KW-0067">ATP-binding</keyword>
<evidence type="ECO:0000256" key="13">
    <source>
        <dbReference type="RuleBase" id="RU362081"/>
    </source>
</evidence>
<keyword evidence="8" id="KW-1278">Translocase</keyword>
<keyword evidence="10 13" id="KW-0472">Membrane</keyword>
<dbReference type="EMBL" id="JAPQER010000003">
    <property type="protein sequence ID" value="MCY6484467.1"/>
    <property type="molecule type" value="Genomic_DNA"/>
</dbReference>
<dbReference type="PROSITE" id="PS00154">
    <property type="entry name" value="ATPASE_E1_E2"/>
    <property type="match status" value="1"/>
</dbReference>
<keyword evidence="4 13" id="KW-0812">Transmembrane</keyword>
<keyword evidence="16" id="KW-1185">Reference proteome</keyword>
<proteinExistence type="inferred from homology"/>
<dbReference type="PANTHER" id="PTHR48085">
    <property type="entry name" value="CADMIUM/ZINC-TRANSPORTING ATPASE HMA2-RELATED"/>
    <property type="match status" value="1"/>
</dbReference>
<evidence type="ECO:0000256" key="8">
    <source>
        <dbReference type="ARBA" id="ARBA00022967"/>
    </source>
</evidence>
<dbReference type="NCBIfam" id="TIGR01525">
    <property type="entry name" value="ATPase-IB_hvy"/>
    <property type="match status" value="1"/>
</dbReference>
<feature type="transmembrane region" description="Helical" evidence="13">
    <location>
        <begin position="416"/>
        <end position="443"/>
    </location>
</feature>
<dbReference type="Pfam" id="PF00702">
    <property type="entry name" value="Hydrolase"/>
    <property type="match status" value="1"/>
</dbReference>
<evidence type="ECO:0000256" key="6">
    <source>
        <dbReference type="ARBA" id="ARBA00022741"/>
    </source>
</evidence>
<feature type="transmembrane region" description="Helical" evidence="13">
    <location>
        <begin position="160"/>
        <end position="178"/>
    </location>
</feature>
<dbReference type="Gene3D" id="3.30.70.100">
    <property type="match status" value="1"/>
</dbReference>
<evidence type="ECO:0000256" key="11">
    <source>
        <dbReference type="ARBA" id="ARBA00039103"/>
    </source>
</evidence>
<feature type="transmembrane region" description="Helical" evidence="13">
    <location>
        <begin position="184"/>
        <end position="203"/>
    </location>
</feature>
<dbReference type="SFLD" id="SFLDS00003">
    <property type="entry name" value="Haloacid_Dehalogenase"/>
    <property type="match status" value="1"/>
</dbReference>
<dbReference type="InterPro" id="IPR044492">
    <property type="entry name" value="P_typ_ATPase_HD_dom"/>
</dbReference>
<comment type="caution">
    <text evidence="15">The sequence shown here is derived from an EMBL/GenBank/DDBJ whole genome shotgun (WGS) entry which is preliminary data.</text>
</comment>
<dbReference type="Pfam" id="PF00403">
    <property type="entry name" value="HMA"/>
    <property type="match status" value="1"/>
</dbReference>
<dbReference type="SFLD" id="SFLDF00027">
    <property type="entry name" value="p-type_atpase"/>
    <property type="match status" value="1"/>
</dbReference>